<sequence>MNVFITGASGFIGGAVAQKFVTAGHRVRGLIRNADKADALRAFGIEPVVGTLADLALLTTEARRADAVVNAASSDNRPAVDALIAALAGSGKTFIHTSGSSIVADEARGDPSDAVYDEDTLPAPEPDKAARVALDRAVLDAPGVRSIVLCNSLIYGDALGPDARSVQLPRLIDLARESGTARYIGRGSNRWSTVHIADVAELYLLALQKAPEKLFAFVESGEASFGDMAQAIADALKLGEAKSLSSEEAEARWGREMAVFALGSNSRVRSKRTRELGWSPRHGSVLDWIRTSLV</sequence>
<keyword evidence="3" id="KW-1185">Reference proteome</keyword>
<dbReference type="GO" id="GO:0004029">
    <property type="term" value="F:aldehyde dehydrogenase (NAD+) activity"/>
    <property type="evidence" value="ECO:0007669"/>
    <property type="project" value="TreeGrafter"/>
</dbReference>
<feature type="domain" description="NAD-dependent epimerase/dehydratase" evidence="1">
    <location>
        <begin position="3"/>
        <end position="209"/>
    </location>
</feature>
<dbReference type="InterPro" id="IPR051783">
    <property type="entry name" value="NAD(P)-dependent_oxidoreduct"/>
</dbReference>
<dbReference type="PANTHER" id="PTHR48079:SF6">
    <property type="entry name" value="NAD(P)-BINDING DOMAIN-CONTAINING PROTEIN-RELATED"/>
    <property type="match status" value="1"/>
</dbReference>
<gene>
    <name evidence="2" type="ORF">PIGHUM_00968</name>
</gene>
<name>A0A3P4AXV8_9BURK</name>
<dbReference type="PANTHER" id="PTHR48079">
    <property type="entry name" value="PROTEIN YEEZ"/>
    <property type="match status" value="1"/>
</dbReference>
<dbReference type="AlphaFoldDB" id="A0A3P4AXV8"/>
<dbReference type="Proteomes" id="UP000277294">
    <property type="component" value="Unassembled WGS sequence"/>
</dbReference>
<dbReference type="GO" id="GO:0005737">
    <property type="term" value="C:cytoplasm"/>
    <property type="evidence" value="ECO:0007669"/>
    <property type="project" value="TreeGrafter"/>
</dbReference>
<reference evidence="2 3" key="1">
    <citation type="submission" date="2018-10" db="EMBL/GenBank/DDBJ databases">
        <authorList>
            <person name="Criscuolo A."/>
        </authorList>
    </citation>
    <scope>NUCLEOTIDE SEQUENCE [LARGE SCALE GENOMIC DNA]</scope>
    <source>
        <strain evidence="2">DnA1</strain>
    </source>
</reference>
<evidence type="ECO:0000313" key="2">
    <source>
        <dbReference type="EMBL" id="VCU68909.1"/>
    </source>
</evidence>
<evidence type="ECO:0000313" key="3">
    <source>
        <dbReference type="Proteomes" id="UP000277294"/>
    </source>
</evidence>
<protein>
    <submittedName>
        <fullName evidence="2">Short chain dehydrogenase</fullName>
    </submittedName>
</protein>
<evidence type="ECO:0000259" key="1">
    <source>
        <dbReference type="Pfam" id="PF01370"/>
    </source>
</evidence>
<proteinExistence type="predicted"/>
<dbReference type="Pfam" id="PF01370">
    <property type="entry name" value="Epimerase"/>
    <property type="match status" value="1"/>
</dbReference>
<organism evidence="2 3">
    <name type="scientific">Pigmentiphaga humi</name>
    <dbReference type="NCBI Taxonomy" id="2478468"/>
    <lineage>
        <taxon>Bacteria</taxon>
        <taxon>Pseudomonadati</taxon>
        <taxon>Pseudomonadota</taxon>
        <taxon>Betaproteobacteria</taxon>
        <taxon>Burkholderiales</taxon>
        <taxon>Alcaligenaceae</taxon>
        <taxon>Pigmentiphaga</taxon>
    </lineage>
</organism>
<dbReference type="InterPro" id="IPR001509">
    <property type="entry name" value="Epimerase_deHydtase"/>
</dbReference>
<dbReference type="InterPro" id="IPR036291">
    <property type="entry name" value="NAD(P)-bd_dom_sf"/>
</dbReference>
<dbReference type="RefSeq" id="WP_124078212.1">
    <property type="nucleotide sequence ID" value="NZ_UWPJ01000008.1"/>
</dbReference>
<dbReference type="Gene3D" id="3.40.50.720">
    <property type="entry name" value="NAD(P)-binding Rossmann-like Domain"/>
    <property type="match status" value="1"/>
</dbReference>
<dbReference type="SUPFAM" id="SSF51735">
    <property type="entry name" value="NAD(P)-binding Rossmann-fold domains"/>
    <property type="match status" value="1"/>
</dbReference>
<dbReference type="EMBL" id="UWPJ01000008">
    <property type="protein sequence ID" value="VCU68909.1"/>
    <property type="molecule type" value="Genomic_DNA"/>
</dbReference>
<dbReference type="OrthoDB" id="9787292at2"/>
<accession>A0A3P4AXV8</accession>